<keyword evidence="4" id="KW-1185">Reference proteome</keyword>
<dbReference type="EMBL" id="VKDK01000005">
    <property type="protein sequence ID" value="TRX62930.1"/>
    <property type="molecule type" value="Genomic_DNA"/>
</dbReference>
<dbReference type="RefSeq" id="WP_070545976.1">
    <property type="nucleotide sequence ID" value="NZ_VKDK01000005.1"/>
</dbReference>
<evidence type="ECO:0000313" key="3">
    <source>
        <dbReference type="EMBL" id="TRX62930.1"/>
    </source>
</evidence>
<keyword evidence="1" id="KW-0408">Iron</keyword>
<protein>
    <submittedName>
        <fullName evidence="3">Ferrous iron transport protein A</fullName>
    </submittedName>
</protein>
<dbReference type="SUPFAM" id="SSF50037">
    <property type="entry name" value="C-terminal domain of transcriptional repressors"/>
    <property type="match status" value="1"/>
</dbReference>
<dbReference type="Pfam" id="PF04023">
    <property type="entry name" value="FeoA"/>
    <property type="match status" value="1"/>
</dbReference>
<reference evidence="3 4" key="1">
    <citation type="submission" date="2019-07" db="EMBL/GenBank/DDBJ databases">
        <title>Draft genome of C. aurimucosum strain 2274.</title>
        <authorList>
            <person name="Pacheco L.G.C."/>
            <person name="Aguiar E.R.G.R."/>
            <person name="Santos C.S."/>
            <person name="Rocha D.J.P.G."/>
            <person name="Sant'Anna L.O."/>
            <person name="Mattos-Guaraldi A.L."/>
            <person name="Santos L.S."/>
        </authorList>
    </citation>
    <scope>NUCLEOTIDE SEQUENCE [LARGE SCALE GENOMIC DNA]</scope>
    <source>
        <strain evidence="3 4">2274</strain>
    </source>
</reference>
<organism evidence="3 4">
    <name type="scientific">Corynebacterium hiratae</name>
    <dbReference type="NCBI Taxonomy" id="3139423"/>
    <lineage>
        <taxon>Bacteria</taxon>
        <taxon>Bacillati</taxon>
        <taxon>Actinomycetota</taxon>
        <taxon>Actinomycetes</taxon>
        <taxon>Mycobacteriales</taxon>
        <taxon>Corynebacteriaceae</taxon>
        <taxon>Corynebacterium</taxon>
    </lineage>
</organism>
<dbReference type="Gene3D" id="2.30.30.90">
    <property type="match status" value="1"/>
</dbReference>
<name>A0A553G0B3_9CORY</name>
<gene>
    <name evidence="3" type="ORF">FNY97_05120</name>
</gene>
<dbReference type="AlphaFoldDB" id="A0A553G0B3"/>
<evidence type="ECO:0000256" key="1">
    <source>
        <dbReference type="ARBA" id="ARBA00023004"/>
    </source>
</evidence>
<dbReference type="InterPro" id="IPR007167">
    <property type="entry name" value="Fe-transptr_FeoA-like"/>
</dbReference>
<dbReference type="GO" id="GO:0046914">
    <property type="term" value="F:transition metal ion binding"/>
    <property type="evidence" value="ECO:0007669"/>
    <property type="project" value="InterPro"/>
</dbReference>
<dbReference type="Proteomes" id="UP000320443">
    <property type="component" value="Unassembled WGS sequence"/>
</dbReference>
<comment type="caution">
    <text evidence="3">The sequence shown here is derived from an EMBL/GenBank/DDBJ whole genome shotgun (WGS) entry which is preliminary data.</text>
</comment>
<dbReference type="InterPro" id="IPR008988">
    <property type="entry name" value="Transcriptional_repressor_C"/>
</dbReference>
<sequence length="82" mass="8485">MKLSECSRQTADAIPTGCTITLRDECISCTCDAALAVRLGELGIRPGATLTMGPRVAGGARVVSVGSCRYAIDKATLQAIEV</sequence>
<proteinExistence type="predicted"/>
<evidence type="ECO:0000259" key="2">
    <source>
        <dbReference type="Pfam" id="PF04023"/>
    </source>
</evidence>
<feature type="domain" description="Ferrous iron transporter FeoA-like" evidence="2">
    <location>
        <begin position="30"/>
        <end position="82"/>
    </location>
</feature>
<dbReference type="InterPro" id="IPR038157">
    <property type="entry name" value="FeoA_core_dom"/>
</dbReference>
<accession>A0A553G0B3</accession>
<evidence type="ECO:0000313" key="4">
    <source>
        <dbReference type="Proteomes" id="UP000320443"/>
    </source>
</evidence>